<feature type="signal peptide" evidence="2">
    <location>
        <begin position="1"/>
        <end position="20"/>
    </location>
</feature>
<keyword evidence="4" id="KW-1185">Reference proteome</keyword>
<accession>A0ABU8W3Q1</accession>
<keyword evidence="2" id="KW-0732">Signal</keyword>
<comment type="caution">
    <text evidence="3">The sequence shown here is derived from an EMBL/GenBank/DDBJ whole genome shotgun (WGS) entry which is preliminary data.</text>
</comment>
<evidence type="ECO:0000256" key="1">
    <source>
        <dbReference type="SAM" id="MobiDB-lite"/>
    </source>
</evidence>
<reference evidence="3 4" key="1">
    <citation type="submission" date="2024-03" db="EMBL/GenBank/DDBJ databases">
        <title>Novel species of the genus Variovorax.</title>
        <authorList>
            <person name="Liu Q."/>
            <person name="Xin Y.-H."/>
        </authorList>
    </citation>
    <scope>NUCLEOTIDE SEQUENCE [LARGE SCALE GENOMIC DNA]</scope>
    <source>
        <strain evidence="3 4">KACC 18501</strain>
    </source>
</reference>
<dbReference type="EMBL" id="JBBKZV010000015">
    <property type="protein sequence ID" value="MEJ8824682.1"/>
    <property type="molecule type" value="Genomic_DNA"/>
</dbReference>
<sequence length="153" mass="15916">MNGRQIALSAALAASGTASSAQPAPAEQWVGPPISTAGGAVNRADVVSELNSFLAQPQAASEAWAGTAASAGVHAGYTQRAEVAADTHMAIRARLTDYTTRNEYDPASAEAQRRNARYTRLRFGPEYTDEVSQLQDSSDAASTTTTRSTAPGT</sequence>
<organism evidence="3 4">
    <name type="scientific">Variovorax humicola</name>
    <dbReference type="NCBI Taxonomy" id="1769758"/>
    <lineage>
        <taxon>Bacteria</taxon>
        <taxon>Pseudomonadati</taxon>
        <taxon>Pseudomonadota</taxon>
        <taxon>Betaproteobacteria</taxon>
        <taxon>Burkholderiales</taxon>
        <taxon>Comamonadaceae</taxon>
        <taxon>Variovorax</taxon>
    </lineage>
</organism>
<dbReference type="Proteomes" id="UP001363010">
    <property type="component" value="Unassembled WGS sequence"/>
</dbReference>
<evidence type="ECO:0000313" key="4">
    <source>
        <dbReference type="Proteomes" id="UP001363010"/>
    </source>
</evidence>
<feature type="compositionally biased region" description="Low complexity" evidence="1">
    <location>
        <begin position="136"/>
        <end position="153"/>
    </location>
</feature>
<protein>
    <recommendedName>
        <fullName evidence="5">DUF4148 domain-containing protein</fullName>
    </recommendedName>
</protein>
<evidence type="ECO:0008006" key="5">
    <source>
        <dbReference type="Google" id="ProtNLM"/>
    </source>
</evidence>
<evidence type="ECO:0000256" key="2">
    <source>
        <dbReference type="SAM" id="SignalP"/>
    </source>
</evidence>
<dbReference type="RefSeq" id="WP_340365700.1">
    <property type="nucleotide sequence ID" value="NZ_JBBKZV010000015.1"/>
</dbReference>
<gene>
    <name evidence="3" type="ORF">WKW80_22025</name>
</gene>
<feature type="chain" id="PRO_5046789018" description="DUF4148 domain-containing protein" evidence="2">
    <location>
        <begin position="21"/>
        <end position="153"/>
    </location>
</feature>
<name>A0ABU8W3Q1_9BURK</name>
<proteinExistence type="predicted"/>
<evidence type="ECO:0000313" key="3">
    <source>
        <dbReference type="EMBL" id="MEJ8824682.1"/>
    </source>
</evidence>
<feature type="region of interest" description="Disordered" evidence="1">
    <location>
        <begin position="99"/>
        <end position="153"/>
    </location>
</feature>